<evidence type="ECO:0000256" key="10">
    <source>
        <dbReference type="PROSITE-ProRule" id="PRU01213"/>
    </source>
</evidence>
<dbReference type="InterPro" id="IPR050334">
    <property type="entry name" value="Molybdenum_import_ModC"/>
</dbReference>
<protein>
    <submittedName>
        <fullName evidence="13">Molybdate transport system ATP-binding protein</fullName>
    </submittedName>
</protein>
<dbReference type="InterPro" id="IPR011868">
    <property type="entry name" value="ModC_ABC_ATP-bd"/>
</dbReference>
<gene>
    <name evidence="13" type="ORF">SAMN04488518_10626</name>
</gene>
<dbReference type="GO" id="GO:0005524">
    <property type="term" value="F:ATP binding"/>
    <property type="evidence" value="ECO:0007669"/>
    <property type="project" value="UniProtKB-KW"/>
</dbReference>
<evidence type="ECO:0000256" key="4">
    <source>
        <dbReference type="ARBA" id="ARBA00022505"/>
    </source>
</evidence>
<sequence length="355" mass="38256">MIDVDISSRLGDFSLSAKFEVNSGITAIFGKSGAGKSSLIRMIAGLSAPDNGRIALGERVVFDRAASINVPIQQRGVGMVFQDSRLFPHMNVERNLLYSQWAAGRKSAVGLAEIAELLGISHLLKRRPHGLSGGEKQRVAIGRALLSNPQLLVLDEPLASLDASRKAEILPYLLKLKNEFGIPMLYVSHSLGEIEQLADTLVLLDAGSVVAHGPIAQMLSNLELPQLASGPDAGSLLFATLNTYDEQWQITEFGLEGQVLQLPGQLGTVGQDARIRIKAKDVALARKAPEEASVRNVLSVVIEGITETSGPYAEVDCRVGEQHLRARLTRHSVHELQLVAGQQVFALIKSVALDQ</sequence>
<dbReference type="PROSITE" id="PS50893">
    <property type="entry name" value="ABC_TRANSPORTER_2"/>
    <property type="match status" value="1"/>
</dbReference>
<evidence type="ECO:0000256" key="9">
    <source>
        <dbReference type="ARBA" id="ARBA00023136"/>
    </source>
</evidence>
<dbReference type="Proteomes" id="UP000199598">
    <property type="component" value="Unassembled WGS sequence"/>
</dbReference>
<keyword evidence="14" id="KW-1185">Reference proteome</keyword>
<dbReference type="InterPro" id="IPR008995">
    <property type="entry name" value="Mo/tungstate-bd_C_term_dom"/>
</dbReference>
<dbReference type="NCBIfam" id="TIGR02142">
    <property type="entry name" value="modC_ABC"/>
    <property type="match status" value="1"/>
</dbReference>
<evidence type="ECO:0000256" key="5">
    <source>
        <dbReference type="ARBA" id="ARBA00022519"/>
    </source>
</evidence>
<keyword evidence="3" id="KW-1003">Cell membrane</keyword>
<feature type="domain" description="Mop" evidence="12">
    <location>
        <begin position="291"/>
        <end position="355"/>
    </location>
</feature>
<evidence type="ECO:0000259" key="11">
    <source>
        <dbReference type="PROSITE" id="PS50893"/>
    </source>
</evidence>
<dbReference type="SMART" id="SM00382">
    <property type="entry name" value="AAA"/>
    <property type="match status" value="1"/>
</dbReference>
<feature type="domain" description="ABC transporter" evidence="11">
    <location>
        <begin position="1"/>
        <end position="231"/>
    </location>
</feature>
<dbReference type="InterPro" id="IPR003439">
    <property type="entry name" value="ABC_transporter-like_ATP-bd"/>
</dbReference>
<dbReference type="Pfam" id="PF03459">
    <property type="entry name" value="TOBE"/>
    <property type="match status" value="1"/>
</dbReference>
<dbReference type="SUPFAM" id="SSF52540">
    <property type="entry name" value="P-loop containing nucleoside triphosphate hydrolases"/>
    <property type="match status" value="1"/>
</dbReference>
<evidence type="ECO:0000259" key="12">
    <source>
        <dbReference type="PROSITE" id="PS51866"/>
    </source>
</evidence>
<reference evidence="13 14" key="1">
    <citation type="submission" date="2016-10" db="EMBL/GenBank/DDBJ databases">
        <authorList>
            <person name="Varghese N."/>
            <person name="Submissions S."/>
        </authorList>
    </citation>
    <scope>NUCLEOTIDE SEQUENCE [LARGE SCALE GENOMIC DNA]</scope>
    <source>
        <strain evidence="13 14">DSM 16392</strain>
    </source>
</reference>
<dbReference type="Pfam" id="PF00005">
    <property type="entry name" value="ABC_tran"/>
    <property type="match status" value="1"/>
</dbReference>
<organism evidence="13 14">
    <name type="scientific">Pseudovibrio ascidiaceicola</name>
    <dbReference type="NCBI Taxonomy" id="285279"/>
    <lineage>
        <taxon>Bacteria</taxon>
        <taxon>Pseudomonadati</taxon>
        <taxon>Pseudomonadota</taxon>
        <taxon>Alphaproteobacteria</taxon>
        <taxon>Hyphomicrobiales</taxon>
        <taxon>Stappiaceae</taxon>
        <taxon>Pseudovibrio</taxon>
    </lineage>
</organism>
<evidence type="ECO:0000256" key="1">
    <source>
        <dbReference type="ARBA" id="ARBA00005417"/>
    </source>
</evidence>
<proteinExistence type="inferred from homology"/>
<dbReference type="InterPro" id="IPR005116">
    <property type="entry name" value="Transp-assoc_OB_typ1"/>
</dbReference>
<evidence type="ECO:0000256" key="7">
    <source>
        <dbReference type="ARBA" id="ARBA00022840"/>
    </source>
</evidence>
<evidence type="ECO:0000256" key="2">
    <source>
        <dbReference type="ARBA" id="ARBA00022448"/>
    </source>
</evidence>
<name>A0A1I4A8Q3_9HYPH</name>
<evidence type="ECO:0000256" key="3">
    <source>
        <dbReference type="ARBA" id="ARBA00022475"/>
    </source>
</evidence>
<keyword evidence="8" id="KW-1278">Translocase</keyword>
<accession>A0A1I4A8Q3</accession>
<keyword evidence="6" id="KW-0547">Nucleotide-binding</keyword>
<dbReference type="InterPro" id="IPR017871">
    <property type="entry name" value="ABC_transporter-like_CS"/>
</dbReference>
<evidence type="ECO:0000256" key="6">
    <source>
        <dbReference type="ARBA" id="ARBA00022741"/>
    </source>
</evidence>
<comment type="caution">
    <text evidence="13">The sequence shown here is derived from an EMBL/GenBank/DDBJ whole genome shotgun (WGS) entry which is preliminary data.</text>
</comment>
<keyword evidence="7 13" id="KW-0067">ATP-binding</keyword>
<dbReference type="InterPro" id="IPR004606">
    <property type="entry name" value="Mop_domain"/>
</dbReference>
<evidence type="ECO:0000313" key="14">
    <source>
        <dbReference type="Proteomes" id="UP000199598"/>
    </source>
</evidence>
<keyword evidence="5" id="KW-0997">Cell inner membrane</keyword>
<keyword evidence="2" id="KW-0813">Transport</keyword>
<keyword evidence="4 10" id="KW-0500">Molybdenum</keyword>
<dbReference type="PANTHER" id="PTHR43514">
    <property type="entry name" value="ABC TRANSPORTER I FAMILY MEMBER 10"/>
    <property type="match status" value="1"/>
</dbReference>
<dbReference type="InterPro" id="IPR003593">
    <property type="entry name" value="AAA+_ATPase"/>
</dbReference>
<dbReference type="InterPro" id="IPR027417">
    <property type="entry name" value="P-loop_NTPase"/>
</dbReference>
<keyword evidence="9" id="KW-0472">Membrane</keyword>
<evidence type="ECO:0000313" key="13">
    <source>
        <dbReference type="EMBL" id="SFK52169.1"/>
    </source>
</evidence>
<dbReference type="Gene3D" id="3.40.50.300">
    <property type="entry name" value="P-loop containing nucleotide triphosphate hydrolases"/>
    <property type="match status" value="1"/>
</dbReference>
<dbReference type="PANTHER" id="PTHR43514:SF4">
    <property type="entry name" value="ABC TRANSPORTER I FAMILY MEMBER 10"/>
    <property type="match status" value="1"/>
</dbReference>
<dbReference type="PROSITE" id="PS51866">
    <property type="entry name" value="MOP"/>
    <property type="match status" value="1"/>
</dbReference>
<evidence type="ECO:0000256" key="8">
    <source>
        <dbReference type="ARBA" id="ARBA00022967"/>
    </source>
</evidence>
<dbReference type="RefSeq" id="WP_093519801.1">
    <property type="nucleotide sequence ID" value="NZ_FOSK01000006.1"/>
</dbReference>
<dbReference type="Gene3D" id="2.40.50.100">
    <property type="match status" value="1"/>
</dbReference>
<dbReference type="PROSITE" id="PS00211">
    <property type="entry name" value="ABC_TRANSPORTER_1"/>
    <property type="match status" value="1"/>
</dbReference>
<comment type="similarity">
    <text evidence="1">Belongs to the ABC transporter superfamily.</text>
</comment>
<dbReference type="SUPFAM" id="SSF50331">
    <property type="entry name" value="MOP-like"/>
    <property type="match status" value="1"/>
</dbReference>
<dbReference type="EMBL" id="FOSK01000006">
    <property type="protein sequence ID" value="SFK52169.1"/>
    <property type="molecule type" value="Genomic_DNA"/>
</dbReference>